<evidence type="ECO:0000259" key="1">
    <source>
        <dbReference type="PROSITE" id="PS50405"/>
    </source>
</evidence>
<dbReference type="GO" id="GO:0005737">
    <property type="term" value="C:cytoplasm"/>
    <property type="evidence" value="ECO:0007669"/>
    <property type="project" value="TreeGrafter"/>
</dbReference>
<dbReference type="GO" id="GO:0004364">
    <property type="term" value="F:glutathione transferase activity"/>
    <property type="evidence" value="ECO:0007669"/>
    <property type="project" value="InterPro"/>
</dbReference>
<dbReference type="PANTHER" id="PTHR11260">
    <property type="entry name" value="GLUTATHIONE S-TRANSFERASE, GST, SUPERFAMILY, GST DOMAIN CONTAINING"/>
    <property type="match status" value="1"/>
</dbReference>
<dbReference type="PROSITE" id="PS50405">
    <property type="entry name" value="GST_CTER"/>
    <property type="match status" value="1"/>
</dbReference>
<dbReference type="Gene3D" id="1.20.1050.10">
    <property type="match status" value="1"/>
</dbReference>
<reference evidence="2 3" key="1">
    <citation type="journal article" date="2018" name="Sci. Data">
        <title>The draft genome sequence of cork oak.</title>
        <authorList>
            <person name="Ramos A.M."/>
            <person name="Usie A."/>
            <person name="Barbosa P."/>
            <person name="Barros P.M."/>
            <person name="Capote T."/>
            <person name="Chaves I."/>
            <person name="Simoes F."/>
            <person name="Abreu I."/>
            <person name="Carrasquinho I."/>
            <person name="Faro C."/>
            <person name="Guimaraes J.B."/>
            <person name="Mendonca D."/>
            <person name="Nobrega F."/>
            <person name="Rodrigues L."/>
            <person name="Saibo N.J.M."/>
            <person name="Varela M.C."/>
            <person name="Egas C."/>
            <person name="Matos J."/>
            <person name="Miguel C.M."/>
            <person name="Oliveira M.M."/>
            <person name="Ricardo C.P."/>
            <person name="Goncalves S."/>
        </authorList>
    </citation>
    <scope>NUCLEOTIDE SEQUENCE [LARGE SCALE GENOMIC DNA]</scope>
    <source>
        <strain evidence="3">cv. HL8</strain>
    </source>
</reference>
<sequence>MSRCYIQSSGRLAQSHLVANFLSKKYKNFQDATSENSKCILSAWAACRAQEHEKENAVEPAQESLGIIDKLIEGKKFFGGETIGFLDLVVGSLPNWLKFLEELGGIKLVDEEKFPSFHEWSKKFVEIPIIKEKIPMPEDLIKYFTTSGLAKTILGSALANNKYDNIIKKCIRHLQ</sequence>
<dbReference type="CDD" id="cd03185">
    <property type="entry name" value="GST_C_Tau"/>
    <property type="match status" value="1"/>
</dbReference>
<proteinExistence type="predicted"/>
<comment type="caution">
    <text evidence="2">The sequence shown here is derived from an EMBL/GenBank/DDBJ whole genome shotgun (WGS) entry which is preliminary data.</text>
</comment>
<gene>
    <name evidence="2" type="primary">GSTU8_1</name>
    <name evidence="2" type="ORF">CFP56_010779</name>
</gene>
<dbReference type="InterPro" id="IPR004046">
    <property type="entry name" value="GST_C"/>
</dbReference>
<dbReference type="Pfam" id="PF00043">
    <property type="entry name" value="GST_C"/>
    <property type="match status" value="1"/>
</dbReference>
<accession>A0AAW0L0K9</accession>
<dbReference type="Proteomes" id="UP000237347">
    <property type="component" value="Unassembled WGS sequence"/>
</dbReference>
<dbReference type="InterPro" id="IPR036282">
    <property type="entry name" value="Glutathione-S-Trfase_C_sf"/>
</dbReference>
<evidence type="ECO:0000313" key="2">
    <source>
        <dbReference type="EMBL" id="KAK7844523.1"/>
    </source>
</evidence>
<dbReference type="InterPro" id="IPR045074">
    <property type="entry name" value="GST_C_Tau"/>
</dbReference>
<organism evidence="2 3">
    <name type="scientific">Quercus suber</name>
    <name type="common">Cork oak</name>
    <dbReference type="NCBI Taxonomy" id="58331"/>
    <lineage>
        <taxon>Eukaryota</taxon>
        <taxon>Viridiplantae</taxon>
        <taxon>Streptophyta</taxon>
        <taxon>Embryophyta</taxon>
        <taxon>Tracheophyta</taxon>
        <taxon>Spermatophyta</taxon>
        <taxon>Magnoliopsida</taxon>
        <taxon>eudicotyledons</taxon>
        <taxon>Gunneridae</taxon>
        <taxon>Pentapetalae</taxon>
        <taxon>rosids</taxon>
        <taxon>fabids</taxon>
        <taxon>Fagales</taxon>
        <taxon>Fagaceae</taxon>
        <taxon>Quercus</taxon>
    </lineage>
</organism>
<dbReference type="AlphaFoldDB" id="A0AAW0L0K9"/>
<keyword evidence="3" id="KW-1185">Reference proteome</keyword>
<feature type="domain" description="GST C-terminal" evidence="1">
    <location>
        <begin position="16"/>
        <end position="144"/>
    </location>
</feature>
<name>A0AAW0L0K9_QUESU</name>
<dbReference type="PANTHER" id="PTHR11260:SF590">
    <property type="entry name" value="GLUTATHIONE TRANSFERASE"/>
    <property type="match status" value="1"/>
</dbReference>
<dbReference type="SUPFAM" id="SSF47616">
    <property type="entry name" value="GST C-terminal domain-like"/>
    <property type="match status" value="1"/>
</dbReference>
<evidence type="ECO:0000313" key="3">
    <source>
        <dbReference type="Proteomes" id="UP000237347"/>
    </source>
</evidence>
<dbReference type="InterPro" id="IPR010987">
    <property type="entry name" value="Glutathione-S-Trfase_C-like"/>
</dbReference>
<protein>
    <submittedName>
        <fullName evidence="2">Glutathione s-transferase u8</fullName>
    </submittedName>
</protein>
<dbReference type="EMBL" id="PKMF04000184">
    <property type="protein sequence ID" value="KAK7844523.1"/>
    <property type="molecule type" value="Genomic_DNA"/>
</dbReference>
<dbReference type="InterPro" id="IPR045073">
    <property type="entry name" value="Omega/Tau-like"/>
</dbReference>
<dbReference type="GO" id="GO:0006749">
    <property type="term" value="P:glutathione metabolic process"/>
    <property type="evidence" value="ECO:0007669"/>
    <property type="project" value="InterPro"/>
</dbReference>